<feature type="region of interest" description="Disordered" evidence="1">
    <location>
        <begin position="117"/>
        <end position="153"/>
    </location>
</feature>
<evidence type="ECO:0000313" key="3">
    <source>
        <dbReference type="Proteomes" id="UP001595698"/>
    </source>
</evidence>
<comment type="caution">
    <text evidence="2">The sequence shown here is derived from an EMBL/GenBank/DDBJ whole genome shotgun (WGS) entry which is preliminary data.</text>
</comment>
<dbReference type="EMBL" id="JBHSBC010000023">
    <property type="protein sequence ID" value="MFC3983247.1"/>
    <property type="molecule type" value="Genomic_DNA"/>
</dbReference>
<feature type="region of interest" description="Disordered" evidence="1">
    <location>
        <begin position="1"/>
        <end position="28"/>
    </location>
</feature>
<evidence type="ECO:0000313" key="2">
    <source>
        <dbReference type="EMBL" id="MFC3983247.1"/>
    </source>
</evidence>
<protein>
    <submittedName>
        <fullName evidence="2">Uncharacterized protein</fullName>
    </submittedName>
</protein>
<reference evidence="3" key="1">
    <citation type="journal article" date="2019" name="Int. J. Syst. Evol. Microbiol.">
        <title>The Global Catalogue of Microorganisms (GCM) 10K type strain sequencing project: providing services to taxonomists for standard genome sequencing and annotation.</title>
        <authorList>
            <consortium name="The Broad Institute Genomics Platform"/>
            <consortium name="The Broad Institute Genome Sequencing Center for Infectious Disease"/>
            <person name="Wu L."/>
            <person name="Ma J."/>
        </authorList>
    </citation>
    <scope>NUCLEOTIDE SEQUENCE [LARGE SCALE GENOMIC DNA]</scope>
    <source>
        <strain evidence="3">TBRC 7912</strain>
    </source>
</reference>
<organism evidence="2 3">
    <name type="scientific">Streptosporangium jomthongense</name>
    <dbReference type="NCBI Taxonomy" id="1193683"/>
    <lineage>
        <taxon>Bacteria</taxon>
        <taxon>Bacillati</taxon>
        <taxon>Actinomycetota</taxon>
        <taxon>Actinomycetes</taxon>
        <taxon>Streptosporangiales</taxon>
        <taxon>Streptosporangiaceae</taxon>
        <taxon>Streptosporangium</taxon>
    </lineage>
</organism>
<dbReference type="Proteomes" id="UP001595698">
    <property type="component" value="Unassembled WGS sequence"/>
</dbReference>
<feature type="compositionally biased region" description="Basic and acidic residues" evidence="1">
    <location>
        <begin position="10"/>
        <end position="21"/>
    </location>
</feature>
<proteinExistence type="predicted"/>
<name>A0ABV8F3K2_9ACTN</name>
<accession>A0ABV8F3K2</accession>
<evidence type="ECO:0000256" key="1">
    <source>
        <dbReference type="SAM" id="MobiDB-lite"/>
    </source>
</evidence>
<keyword evidence="3" id="KW-1185">Reference proteome</keyword>
<dbReference type="RefSeq" id="WP_352010767.1">
    <property type="nucleotide sequence ID" value="NZ_JBHSBC010000023.1"/>
</dbReference>
<gene>
    <name evidence="2" type="ORF">ACFOYY_24170</name>
</gene>
<sequence>MDFFTPPPRLGRDLASEERDQPPWAGPPKDLLGGTVAVEQTLFQSDSITIVLASAVAFPENVKFHVRLAARRLLDEDEDSWWERRGLMFEGRRNRTRPSRLLEDEVLRFGVRLPDGSKATTVDGRTNSDEWPPPRPKGPVLRQGGGGGGGGGGRLATGHWNLWMWPLPPPEPFEFVVQWPAFDVPLTFTKIDGEALTTAAERARSYWS</sequence>
<feature type="compositionally biased region" description="Gly residues" evidence="1">
    <location>
        <begin position="143"/>
        <end position="153"/>
    </location>
</feature>